<comment type="caution">
    <text evidence="3">The sequence shown here is derived from an EMBL/GenBank/DDBJ whole genome shotgun (WGS) entry which is preliminary data.</text>
</comment>
<dbReference type="Proteomes" id="UP001249851">
    <property type="component" value="Unassembled WGS sequence"/>
</dbReference>
<evidence type="ECO:0000256" key="1">
    <source>
        <dbReference type="SAM" id="MobiDB-lite"/>
    </source>
</evidence>
<feature type="compositionally biased region" description="Basic residues" evidence="1">
    <location>
        <begin position="331"/>
        <end position="357"/>
    </location>
</feature>
<name>A0AAD9UZT2_ACRCE</name>
<feature type="region of interest" description="Disordered" evidence="1">
    <location>
        <begin position="186"/>
        <end position="248"/>
    </location>
</feature>
<sequence length="425" mass="47340">MVRLVVLMSSIVWLTRVFALCALLPRTSAIQEVGKNDSTPVSALHSDCYFYGEEGKEINLTSLDGTDDKPRYTTRDFKSGYRYSYSPCRSFSLGPAEISDCYGDVAVCMWASDRSSYRNIGRRSSVRLGYRKGSGNYRLEYRIKRWEVYVNLECDPLLKRKAKFTFVKGYENTRIIRELLPGAAVPKKKRKRSTQIGTPHSTSIGDIPETPGTSSIGDIPETPGTSSTGDIPETPGTSPTGDIPETPGTSSAVEILETLCTSDRVGNIFYAPLLGAMDSTPCSSGAVTKPSYHGHNIVEADPSPTTCTTCEYNKKKRKALLKKQNRLKKKVLNQHSQNQKRKLFIKNQKKKKKKKKRGGEQVDREEDEQSDKEEEVDWAALEESAGEYSSQSDGEDDEKESCNTIRCCETSWAAIKGWGPGIFLI</sequence>
<dbReference type="InterPro" id="IPR009011">
    <property type="entry name" value="Man6P_isomerase_rcpt-bd_dom_sf"/>
</dbReference>
<feature type="compositionally biased region" description="Polar residues" evidence="1">
    <location>
        <begin position="194"/>
        <end position="204"/>
    </location>
</feature>
<dbReference type="SUPFAM" id="SSF50911">
    <property type="entry name" value="Mannose 6-phosphate receptor domain"/>
    <property type="match status" value="1"/>
</dbReference>
<keyword evidence="4" id="KW-1185">Reference proteome</keyword>
<dbReference type="AlphaFoldDB" id="A0AAD9UZT2"/>
<feature type="signal peptide" evidence="2">
    <location>
        <begin position="1"/>
        <end position="29"/>
    </location>
</feature>
<accession>A0AAD9UZT2</accession>
<organism evidence="3 4">
    <name type="scientific">Acropora cervicornis</name>
    <name type="common">Staghorn coral</name>
    <dbReference type="NCBI Taxonomy" id="6130"/>
    <lineage>
        <taxon>Eukaryota</taxon>
        <taxon>Metazoa</taxon>
        <taxon>Cnidaria</taxon>
        <taxon>Anthozoa</taxon>
        <taxon>Hexacorallia</taxon>
        <taxon>Scleractinia</taxon>
        <taxon>Astrocoeniina</taxon>
        <taxon>Acroporidae</taxon>
        <taxon>Acropora</taxon>
    </lineage>
</organism>
<feature type="compositionally biased region" description="Acidic residues" evidence="1">
    <location>
        <begin position="363"/>
        <end position="377"/>
    </location>
</feature>
<evidence type="ECO:0000313" key="3">
    <source>
        <dbReference type="EMBL" id="KAK2555916.1"/>
    </source>
</evidence>
<reference evidence="3" key="2">
    <citation type="journal article" date="2023" name="Science">
        <title>Genomic signatures of disease resistance in endangered staghorn corals.</title>
        <authorList>
            <person name="Vollmer S.V."/>
            <person name="Selwyn J.D."/>
            <person name="Despard B.A."/>
            <person name="Roesel C.L."/>
        </authorList>
    </citation>
    <scope>NUCLEOTIDE SEQUENCE</scope>
    <source>
        <strain evidence="3">K2</strain>
    </source>
</reference>
<reference evidence="3" key="1">
    <citation type="journal article" date="2023" name="G3 (Bethesda)">
        <title>Whole genome assembly and annotation of the endangered Caribbean coral Acropora cervicornis.</title>
        <authorList>
            <person name="Selwyn J.D."/>
            <person name="Vollmer S.V."/>
        </authorList>
    </citation>
    <scope>NUCLEOTIDE SEQUENCE</scope>
    <source>
        <strain evidence="3">K2</strain>
    </source>
</reference>
<feature type="compositionally biased region" description="Polar residues" evidence="1">
    <location>
        <begin position="223"/>
        <end position="240"/>
    </location>
</feature>
<proteinExistence type="predicted"/>
<feature type="region of interest" description="Disordered" evidence="1">
    <location>
        <begin position="331"/>
        <end position="399"/>
    </location>
</feature>
<evidence type="ECO:0000256" key="2">
    <source>
        <dbReference type="SAM" id="SignalP"/>
    </source>
</evidence>
<keyword evidence="2" id="KW-0732">Signal</keyword>
<evidence type="ECO:0000313" key="4">
    <source>
        <dbReference type="Proteomes" id="UP001249851"/>
    </source>
</evidence>
<dbReference type="Gene3D" id="2.70.130.10">
    <property type="entry name" value="Mannose-6-phosphate receptor binding domain"/>
    <property type="match status" value="1"/>
</dbReference>
<feature type="chain" id="PRO_5042087517" evidence="2">
    <location>
        <begin position="30"/>
        <end position="425"/>
    </location>
</feature>
<protein>
    <submittedName>
        <fullName evidence="3">Uncharacterized protein</fullName>
    </submittedName>
</protein>
<dbReference type="EMBL" id="JARQWQ010000059">
    <property type="protein sequence ID" value="KAK2555916.1"/>
    <property type="molecule type" value="Genomic_DNA"/>
</dbReference>
<gene>
    <name evidence="3" type="ORF">P5673_022185</name>
</gene>